<evidence type="ECO:0000256" key="8">
    <source>
        <dbReference type="ARBA" id="ARBA00034106"/>
    </source>
</evidence>
<accession>A0A2Y9NDA6</accession>
<keyword evidence="5 9" id="KW-0175">Coiled coil</keyword>
<dbReference type="Proteomes" id="UP000248483">
    <property type="component" value="Unplaced"/>
</dbReference>
<keyword evidence="2" id="KW-0963">Cytoplasm</keyword>
<dbReference type="SUPFAM" id="SSF57997">
    <property type="entry name" value="Tropomyosin"/>
    <property type="match status" value="1"/>
</dbReference>
<keyword evidence="6" id="KW-0206">Cytoskeleton</keyword>
<keyword evidence="7" id="KW-0966">Cell projection</keyword>
<feature type="region of interest" description="Disordered" evidence="10">
    <location>
        <begin position="559"/>
        <end position="580"/>
    </location>
</feature>
<dbReference type="SUPFAM" id="SSF90257">
    <property type="entry name" value="Myosin rod fragments"/>
    <property type="match status" value="1"/>
</dbReference>
<feature type="coiled-coil region" evidence="9">
    <location>
        <begin position="151"/>
        <end position="178"/>
    </location>
</feature>
<feature type="compositionally biased region" description="Low complexity" evidence="10">
    <location>
        <begin position="17"/>
        <end position="28"/>
    </location>
</feature>
<evidence type="ECO:0000256" key="10">
    <source>
        <dbReference type="SAM" id="MobiDB-lite"/>
    </source>
</evidence>
<dbReference type="GeneID" id="111176603"/>
<evidence type="ECO:0000256" key="5">
    <source>
        <dbReference type="ARBA" id="ARBA00023054"/>
    </source>
</evidence>
<evidence type="ECO:0000256" key="1">
    <source>
        <dbReference type="ARBA" id="ARBA00004245"/>
    </source>
</evidence>
<evidence type="ECO:0000313" key="12">
    <source>
        <dbReference type="RefSeq" id="XP_022432904.1"/>
    </source>
</evidence>
<dbReference type="GO" id="GO:0030424">
    <property type="term" value="C:axon"/>
    <property type="evidence" value="ECO:0007669"/>
    <property type="project" value="UniProtKB-SubCell"/>
</dbReference>
<dbReference type="RefSeq" id="XP_022432904.1">
    <property type="nucleotide sequence ID" value="XM_022577196.1"/>
</dbReference>
<evidence type="ECO:0000313" key="11">
    <source>
        <dbReference type="Proteomes" id="UP000248483"/>
    </source>
</evidence>
<evidence type="ECO:0000256" key="3">
    <source>
        <dbReference type="ARBA" id="ARBA00022553"/>
    </source>
</evidence>
<feature type="coiled-coil region" evidence="9">
    <location>
        <begin position="336"/>
        <end position="418"/>
    </location>
</feature>
<evidence type="ECO:0000256" key="9">
    <source>
        <dbReference type="SAM" id="Coils"/>
    </source>
</evidence>
<feature type="compositionally biased region" description="Acidic residues" evidence="10">
    <location>
        <begin position="983"/>
        <end position="992"/>
    </location>
</feature>
<keyword evidence="4" id="KW-0770">Synapse</keyword>
<dbReference type="GO" id="GO:0048167">
    <property type="term" value="P:regulation of synaptic plasticity"/>
    <property type="evidence" value="ECO:0007669"/>
    <property type="project" value="TreeGrafter"/>
</dbReference>
<dbReference type="GO" id="GO:0048788">
    <property type="term" value="C:cytoskeleton of presynaptic active zone"/>
    <property type="evidence" value="ECO:0007669"/>
    <property type="project" value="TreeGrafter"/>
</dbReference>
<reference evidence="12" key="1">
    <citation type="submission" date="2025-08" db="UniProtKB">
        <authorList>
            <consortium name="RefSeq"/>
        </authorList>
    </citation>
    <scope>IDENTIFICATION</scope>
    <source>
        <tissue evidence="12">Blood</tissue>
    </source>
</reference>
<dbReference type="PANTHER" id="PTHR18861:SF1">
    <property type="entry name" value="ELKS_RAB6-INTERACTING_CAST FAMILY MEMBER 1"/>
    <property type="match status" value="1"/>
</dbReference>
<proteinExistence type="predicted"/>
<gene>
    <name evidence="12" type="primary">ERC1</name>
</gene>
<evidence type="ECO:0000256" key="7">
    <source>
        <dbReference type="ARBA" id="ARBA00023273"/>
    </source>
</evidence>
<dbReference type="AlphaFoldDB" id="A0A2Y9NDA6"/>
<dbReference type="CTD" id="23085"/>
<evidence type="ECO:0000256" key="6">
    <source>
        <dbReference type="ARBA" id="ARBA00023212"/>
    </source>
</evidence>
<sequence length="992" mass="113853">MYGSARSVGKVEPSNQSPGRSPRLPRSPRLGHRRTNSTGGSSGSSVGGGSGKTLSMENIQSLNAAYATSGPMYLSDHENVGSETPKSTMTLGRSGGRLPYGVRMTAMGSSPNIASSGVASDTIAFGEHHLPPVSMASTVPHSLRQARDNTIMDLQTQLKEVLRENDLLRKDVEVKESKLSSSMNSIKTFWSPELKKERALRKDEASKITIWKEQYRVVQEENQHMQMTIQALQDELRIQRDLNQLFQQDSNSRTGEPCVTELTEENFQRLHTEHERQAKELFLLRKTLEEMELRIETQKQTLNARDESIKKLLEMLQSKGLSAKATEEDHERTRRLAEAEMHVHHLESLLEQKEKENALLREEMHRRFENAPDSAKTKALQTVIEMKDSKISSMERGLRDLEEEIQMLKSNGALSTEEREEEMKQMEVYRSHSKFMKNKIGQVKQELSRKDTELLALQTKLETLTNQFSDSKQHIEVLKESLTAKEQRAAILQTEVDALRLRLEEKETMLNKKTKQIQDMAEEKGTQAGEIHDLKDMLDVKERKVNVLQKKIENLQEQLRDKEKQMSSLKERVKSLQADTTNTDTALTTLEEALAEKERTIERLKDQRDRDEREKQEEIDNYKKDLKDLKEKVSLLQGDLSEKEASLLDLKEHASSLASAGLKKDSRLKTLEIALEQKKEECLKMDSQLKKAHEAALEARASPEMSDRIQQLEREIARYKDDSSKAQAEVDRLLEILKEVENEKNDKDKKIAELESLTSRQVKDQNKKVANLKHKEQVEKKKSAQMLEEARRREDTLSDSSQQLQDSLRKKDDRIEELEEALRESVQITAEREMVLAQEESARTSAEKQVEELLMAMEKVKQELESMKAKLSCTQQSLAEKETHLTNLRAERRKHLEEVLEMKQEALLAAISEKDANIALLELSSSKKKTQEEVAALKREKDRLVQQLKQQTQNRMKLMADNYEDDHFRSSHSSQTNHKPSPDQDEEEGIWA</sequence>
<organism evidence="11 12">
    <name type="scientific">Delphinapterus leucas</name>
    <name type="common">Beluga whale</name>
    <dbReference type="NCBI Taxonomy" id="9749"/>
    <lineage>
        <taxon>Eukaryota</taxon>
        <taxon>Metazoa</taxon>
        <taxon>Chordata</taxon>
        <taxon>Craniata</taxon>
        <taxon>Vertebrata</taxon>
        <taxon>Euteleostomi</taxon>
        <taxon>Mammalia</taxon>
        <taxon>Eutheria</taxon>
        <taxon>Laurasiatheria</taxon>
        <taxon>Artiodactyla</taxon>
        <taxon>Whippomorpha</taxon>
        <taxon>Cetacea</taxon>
        <taxon>Odontoceti</taxon>
        <taxon>Monodontidae</taxon>
        <taxon>Delphinapterus</taxon>
    </lineage>
</organism>
<dbReference type="InterPro" id="IPR019323">
    <property type="entry name" value="ELKS/CAST"/>
</dbReference>
<feature type="compositionally biased region" description="Basic and acidic residues" evidence="10">
    <location>
        <begin position="772"/>
        <end position="796"/>
    </location>
</feature>
<evidence type="ECO:0000256" key="4">
    <source>
        <dbReference type="ARBA" id="ARBA00023018"/>
    </source>
</evidence>
<dbReference type="Pfam" id="PF10174">
    <property type="entry name" value="Cast"/>
    <property type="match status" value="1"/>
</dbReference>
<name>A0A2Y9NDA6_DELLE</name>
<feature type="region of interest" description="Disordered" evidence="10">
    <location>
        <begin position="1"/>
        <end position="54"/>
    </location>
</feature>
<keyword evidence="3" id="KW-0597">Phosphoprotein</keyword>
<evidence type="ECO:0000256" key="2">
    <source>
        <dbReference type="ARBA" id="ARBA00022490"/>
    </source>
</evidence>
<feature type="compositionally biased region" description="Basic and acidic residues" evidence="10">
    <location>
        <begin position="559"/>
        <end position="574"/>
    </location>
</feature>
<feature type="coiled-coil region" evidence="9">
    <location>
        <begin position="215"/>
        <end position="249"/>
    </location>
</feature>
<dbReference type="PANTHER" id="PTHR18861">
    <property type="entry name" value="ELKS/RAB6-INTERACTING/CAST PROTEIN"/>
    <property type="match status" value="1"/>
</dbReference>
<comment type="subcellular location">
    <subcellularLocation>
        <location evidence="1">Cytoplasm</location>
        <location evidence="1">Cytoskeleton</location>
    </subcellularLocation>
    <subcellularLocation>
        <location evidence="8">Presynapse</location>
    </subcellularLocation>
</comment>
<feature type="compositionally biased region" description="Gly residues" evidence="10">
    <location>
        <begin position="40"/>
        <end position="51"/>
    </location>
</feature>
<protein>
    <submittedName>
        <fullName evidence="12">ELKS/Rab6-interacting/CAST family member 1 isoform X10</fullName>
    </submittedName>
</protein>
<feature type="region of interest" description="Disordered" evidence="10">
    <location>
        <begin position="772"/>
        <end position="812"/>
    </location>
</feature>
<dbReference type="GO" id="GO:0007274">
    <property type="term" value="P:neuromuscular synaptic transmission"/>
    <property type="evidence" value="ECO:0007669"/>
    <property type="project" value="TreeGrafter"/>
</dbReference>
<feature type="region of interest" description="Disordered" evidence="10">
    <location>
        <begin position="947"/>
        <end position="992"/>
    </location>
</feature>
<dbReference type="Gene3D" id="1.10.287.1490">
    <property type="match status" value="1"/>
</dbReference>
<keyword evidence="11" id="KW-1185">Reference proteome</keyword>
<dbReference type="GO" id="GO:0098882">
    <property type="term" value="F:structural constituent of presynaptic active zone"/>
    <property type="evidence" value="ECO:0007669"/>
    <property type="project" value="TreeGrafter"/>
</dbReference>